<dbReference type="NCBIfam" id="TIGR01720">
    <property type="entry name" value="NRPS-para261"/>
    <property type="match status" value="1"/>
</dbReference>
<dbReference type="Gene3D" id="3.30.300.30">
    <property type="match status" value="7"/>
</dbReference>
<dbReference type="EMBL" id="MQUQ01000009">
    <property type="protein sequence ID" value="OLZ51094.1"/>
    <property type="molecule type" value="Genomic_DNA"/>
</dbReference>
<keyword evidence="6" id="KW-0045">Antibiotic biosynthesis</keyword>
<dbReference type="InterPro" id="IPR001242">
    <property type="entry name" value="Condensation_dom"/>
</dbReference>
<dbReference type="GO" id="GO:0072330">
    <property type="term" value="P:monocarboxylic acid biosynthetic process"/>
    <property type="evidence" value="ECO:0007669"/>
    <property type="project" value="UniProtKB-ARBA"/>
</dbReference>
<dbReference type="PROSITE" id="PS00012">
    <property type="entry name" value="PHOSPHOPANTETHEINE"/>
    <property type="match status" value="5"/>
</dbReference>
<dbReference type="SUPFAM" id="SSF53335">
    <property type="entry name" value="S-adenosyl-L-methionine-dependent methyltransferases"/>
    <property type="match status" value="1"/>
</dbReference>
<evidence type="ECO:0000256" key="2">
    <source>
        <dbReference type="ARBA" id="ARBA00006432"/>
    </source>
</evidence>
<evidence type="ECO:0000256" key="6">
    <source>
        <dbReference type="ARBA" id="ARBA00023194"/>
    </source>
</evidence>
<dbReference type="InterPro" id="IPR025110">
    <property type="entry name" value="AMP-bd_C"/>
</dbReference>
<dbReference type="GO" id="GO:0003824">
    <property type="term" value="F:catalytic activity"/>
    <property type="evidence" value="ECO:0007669"/>
    <property type="project" value="InterPro"/>
</dbReference>
<dbReference type="InterPro" id="IPR020845">
    <property type="entry name" value="AMP-binding_CS"/>
</dbReference>
<dbReference type="FunFam" id="3.40.50.980:FF:000002">
    <property type="entry name" value="Enterobactin synthetase component F"/>
    <property type="match status" value="3"/>
</dbReference>
<name>A0A1R0KT31_9PSEU</name>
<dbReference type="NCBIfam" id="NF004282">
    <property type="entry name" value="PRK05691.1"/>
    <property type="match status" value="12"/>
</dbReference>
<dbReference type="InterPro" id="IPR023213">
    <property type="entry name" value="CAT-like_dom_sf"/>
</dbReference>
<dbReference type="GO" id="GO:0008610">
    <property type="term" value="P:lipid biosynthetic process"/>
    <property type="evidence" value="ECO:0007669"/>
    <property type="project" value="UniProtKB-ARBA"/>
</dbReference>
<feature type="domain" description="Carrier" evidence="7">
    <location>
        <begin position="5864"/>
        <end position="5938"/>
    </location>
</feature>
<dbReference type="InterPro" id="IPR010060">
    <property type="entry name" value="NRPS_synth"/>
</dbReference>
<dbReference type="RefSeq" id="WP_076162158.1">
    <property type="nucleotide sequence ID" value="NZ_JBEZVB010000054.1"/>
</dbReference>
<dbReference type="InterPro" id="IPR006162">
    <property type="entry name" value="Ppantetheine_attach_site"/>
</dbReference>
<dbReference type="Gene3D" id="2.30.38.10">
    <property type="entry name" value="Luciferase, Domain 3"/>
    <property type="match status" value="5"/>
</dbReference>
<dbReference type="SMART" id="SM00823">
    <property type="entry name" value="PKS_PP"/>
    <property type="match status" value="6"/>
</dbReference>
<evidence type="ECO:0000313" key="9">
    <source>
        <dbReference type="Proteomes" id="UP000187486"/>
    </source>
</evidence>
<dbReference type="InterPro" id="IPR029063">
    <property type="entry name" value="SAM-dependent_MTases_sf"/>
</dbReference>
<dbReference type="Pfam" id="PF00501">
    <property type="entry name" value="AMP-binding"/>
    <property type="match status" value="6"/>
</dbReference>
<keyword evidence="4" id="KW-0597">Phosphoprotein</keyword>
<dbReference type="OrthoDB" id="2472181at2"/>
<dbReference type="InterPro" id="IPR009081">
    <property type="entry name" value="PP-bd_ACP"/>
</dbReference>
<dbReference type="SUPFAM" id="SSF47336">
    <property type="entry name" value="ACP-like"/>
    <property type="match status" value="6"/>
</dbReference>
<dbReference type="PROSITE" id="PS00455">
    <property type="entry name" value="AMP_BINDING"/>
    <property type="match status" value="6"/>
</dbReference>
<protein>
    <submittedName>
        <fullName evidence="8">Non-ribosomal peptide synthetase</fullName>
    </submittedName>
</protein>
<dbReference type="Pfam" id="PF00668">
    <property type="entry name" value="Condensation"/>
    <property type="match status" value="7"/>
</dbReference>
<keyword evidence="9" id="KW-1185">Reference proteome</keyword>
<dbReference type="NCBIfam" id="TIGR01733">
    <property type="entry name" value="AA-adenyl-dom"/>
    <property type="match status" value="6"/>
</dbReference>
<dbReference type="CDD" id="cd17646">
    <property type="entry name" value="A_NRPS_AB3403-like"/>
    <property type="match status" value="3"/>
</dbReference>
<feature type="domain" description="Carrier" evidence="7">
    <location>
        <begin position="942"/>
        <end position="1016"/>
    </location>
</feature>
<evidence type="ECO:0000256" key="5">
    <source>
        <dbReference type="ARBA" id="ARBA00022737"/>
    </source>
</evidence>
<dbReference type="InterPro" id="IPR045851">
    <property type="entry name" value="AMP-bd_C_sf"/>
</dbReference>
<feature type="domain" description="Carrier" evidence="7">
    <location>
        <begin position="3867"/>
        <end position="3942"/>
    </location>
</feature>
<dbReference type="CDD" id="cd05930">
    <property type="entry name" value="A_NRPS"/>
    <property type="match status" value="2"/>
</dbReference>
<dbReference type="Gene3D" id="3.40.50.12780">
    <property type="entry name" value="N-terminal domain of ligase-like"/>
    <property type="match status" value="1"/>
</dbReference>
<dbReference type="Gene3D" id="1.10.1200.10">
    <property type="entry name" value="ACP-like"/>
    <property type="match status" value="6"/>
</dbReference>
<dbReference type="FunFam" id="3.30.300.30:FF:000010">
    <property type="entry name" value="Enterobactin synthetase component F"/>
    <property type="match status" value="2"/>
</dbReference>
<dbReference type="InterPro" id="IPR020806">
    <property type="entry name" value="PKS_PP-bd"/>
</dbReference>
<dbReference type="GO" id="GO:0009403">
    <property type="term" value="P:toxin biosynthetic process"/>
    <property type="evidence" value="ECO:0007669"/>
    <property type="project" value="UniProtKB-ARBA"/>
</dbReference>
<evidence type="ECO:0000256" key="3">
    <source>
        <dbReference type="ARBA" id="ARBA00022450"/>
    </source>
</evidence>
<dbReference type="CDD" id="cd02440">
    <property type="entry name" value="AdoMet_MTases"/>
    <property type="match status" value="1"/>
</dbReference>
<dbReference type="NCBIfam" id="NF003417">
    <property type="entry name" value="PRK04813.1"/>
    <property type="match status" value="7"/>
</dbReference>
<accession>A0A1R0KT31</accession>
<dbReference type="Pfam" id="PF08242">
    <property type="entry name" value="Methyltransf_12"/>
    <property type="match status" value="1"/>
</dbReference>
<dbReference type="Gene3D" id="3.30.559.10">
    <property type="entry name" value="Chloramphenicol acetyltransferase-like domain"/>
    <property type="match status" value="8"/>
</dbReference>
<dbReference type="GO" id="GO:0031177">
    <property type="term" value="F:phosphopantetheine binding"/>
    <property type="evidence" value="ECO:0007669"/>
    <property type="project" value="InterPro"/>
</dbReference>
<dbReference type="InterPro" id="IPR036736">
    <property type="entry name" value="ACP-like_sf"/>
</dbReference>
<comment type="caution">
    <text evidence="8">The sequence shown here is derived from an EMBL/GenBank/DDBJ whole genome shotgun (WGS) entry which is preliminary data.</text>
</comment>
<dbReference type="GO" id="GO:0005829">
    <property type="term" value="C:cytosol"/>
    <property type="evidence" value="ECO:0007669"/>
    <property type="project" value="TreeGrafter"/>
</dbReference>
<dbReference type="PANTHER" id="PTHR45527:SF1">
    <property type="entry name" value="FATTY ACID SYNTHASE"/>
    <property type="match status" value="1"/>
</dbReference>
<proteinExistence type="inferred from homology"/>
<keyword evidence="5" id="KW-0677">Repeat</keyword>
<dbReference type="InterPro" id="IPR042099">
    <property type="entry name" value="ANL_N_sf"/>
</dbReference>
<dbReference type="InterPro" id="IPR010071">
    <property type="entry name" value="AA_adenyl_dom"/>
</dbReference>
<dbReference type="SUPFAM" id="SSF56801">
    <property type="entry name" value="Acetyl-CoA synthetase-like"/>
    <property type="match status" value="6"/>
</dbReference>
<gene>
    <name evidence="8" type="ORF">BS329_17775</name>
</gene>
<dbReference type="Gene3D" id="3.30.559.30">
    <property type="entry name" value="Nonribosomal peptide synthetase, condensation domain"/>
    <property type="match status" value="8"/>
</dbReference>
<dbReference type="CDD" id="cd19540">
    <property type="entry name" value="LCL_NRPS-like"/>
    <property type="match status" value="2"/>
</dbReference>
<dbReference type="FunFam" id="3.40.50.980:FF:000001">
    <property type="entry name" value="Non-ribosomal peptide synthetase"/>
    <property type="match status" value="4"/>
</dbReference>
<dbReference type="SUPFAM" id="SSF52777">
    <property type="entry name" value="CoA-dependent acyltransferases"/>
    <property type="match status" value="16"/>
</dbReference>
<dbReference type="CDD" id="cd19543">
    <property type="entry name" value="DCL_NRPS"/>
    <property type="match status" value="2"/>
</dbReference>
<keyword evidence="3" id="KW-0596">Phosphopantetheine</keyword>
<dbReference type="FunFam" id="3.40.50.12780:FF:000012">
    <property type="entry name" value="Non-ribosomal peptide synthetase"/>
    <property type="match status" value="4"/>
</dbReference>
<dbReference type="PROSITE" id="PS50075">
    <property type="entry name" value="CARRIER"/>
    <property type="match status" value="6"/>
</dbReference>
<dbReference type="FunFam" id="1.10.1200.10:FF:000016">
    <property type="entry name" value="Non-ribosomal peptide synthase"/>
    <property type="match status" value="1"/>
</dbReference>
<evidence type="ECO:0000256" key="1">
    <source>
        <dbReference type="ARBA" id="ARBA00001957"/>
    </source>
</evidence>
<dbReference type="Pfam" id="PF13193">
    <property type="entry name" value="AMP-binding_C"/>
    <property type="match status" value="5"/>
</dbReference>
<dbReference type="InterPro" id="IPR000873">
    <property type="entry name" value="AMP-dep_synth/lig_dom"/>
</dbReference>
<evidence type="ECO:0000256" key="4">
    <source>
        <dbReference type="ARBA" id="ARBA00022553"/>
    </source>
</evidence>
<feature type="domain" description="Carrier" evidence="7">
    <location>
        <begin position="4874"/>
        <end position="4949"/>
    </location>
</feature>
<dbReference type="FunFam" id="1.10.1200.10:FF:000005">
    <property type="entry name" value="Nonribosomal peptide synthetase 1"/>
    <property type="match status" value="3"/>
</dbReference>
<evidence type="ECO:0000259" key="7">
    <source>
        <dbReference type="PROSITE" id="PS50075"/>
    </source>
</evidence>
<dbReference type="FunFam" id="2.30.38.10:FF:000001">
    <property type="entry name" value="Non-ribosomal peptide synthetase PvdI"/>
    <property type="match status" value="6"/>
</dbReference>
<dbReference type="InterPro" id="IPR013217">
    <property type="entry name" value="Methyltransf_12"/>
</dbReference>
<dbReference type="Gene3D" id="3.40.50.150">
    <property type="entry name" value="Vaccinia Virus protein VP39"/>
    <property type="match status" value="1"/>
</dbReference>
<feature type="domain" description="Carrier" evidence="7">
    <location>
        <begin position="6913"/>
        <end position="6987"/>
    </location>
</feature>
<comment type="cofactor">
    <cofactor evidence="1">
        <name>pantetheine 4'-phosphate</name>
        <dbReference type="ChEBI" id="CHEBI:47942"/>
    </cofactor>
</comment>
<dbReference type="PANTHER" id="PTHR45527">
    <property type="entry name" value="NONRIBOSOMAL PEPTIDE SYNTHETASE"/>
    <property type="match status" value="1"/>
</dbReference>
<dbReference type="STRING" id="76021.BS329_17775"/>
<organism evidence="8 9">
    <name type="scientific">Amycolatopsis coloradensis</name>
    <dbReference type="NCBI Taxonomy" id="76021"/>
    <lineage>
        <taxon>Bacteria</taxon>
        <taxon>Bacillati</taxon>
        <taxon>Actinomycetota</taxon>
        <taxon>Actinomycetes</taxon>
        <taxon>Pseudonocardiales</taxon>
        <taxon>Pseudonocardiaceae</taxon>
        <taxon>Amycolatopsis</taxon>
    </lineage>
</organism>
<dbReference type="Gene3D" id="3.40.50.980">
    <property type="match status" value="10"/>
</dbReference>
<feature type="domain" description="Carrier" evidence="7">
    <location>
        <begin position="1972"/>
        <end position="2046"/>
    </location>
</feature>
<dbReference type="GO" id="GO:0043041">
    <property type="term" value="P:amino acid activation for nonribosomal peptide biosynthetic process"/>
    <property type="evidence" value="ECO:0007669"/>
    <property type="project" value="TreeGrafter"/>
</dbReference>
<reference evidence="8 9" key="1">
    <citation type="submission" date="2016-01" db="EMBL/GenBank/DDBJ databases">
        <title>Amycolatopsis coloradensis genome sequencing and assembly.</title>
        <authorList>
            <person name="Mayilraj S."/>
        </authorList>
    </citation>
    <scope>NUCLEOTIDE SEQUENCE [LARGE SCALE GENOMIC DNA]</scope>
    <source>
        <strain evidence="8 9">DSM 44225</strain>
    </source>
</reference>
<dbReference type="Proteomes" id="UP000187486">
    <property type="component" value="Unassembled WGS sequence"/>
</dbReference>
<dbReference type="Pfam" id="PF00550">
    <property type="entry name" value="PP-binding"/>
    <property type="match status" value="6"/>
</dbReference>
<evidence type="ECO:0000313" key="8">
    <source>
        <dbReference type="EMBL" id="OLZ51094.1"/>
    </source>
</evidence>
<sequence length="7444" mass="801895">MNRGFPLTPAQQGIWFAQQLDPADPVYTIGWVAELRGDIDIVRLGEAIRRAVAEAECLHVTVDLDGSTPVQRPVTPGEVAVLDFTAEPDPARAADEWARAELAVAADLGRGPLTGHTLLILGEDRVRWFQRYHHLVMDAHGQAVLTRRAAALYSGTAEEVAWPLSGLAEAVYDDKADHAYWLGELAGRPNPVRLLERASSGPVRLRRHSWELPAAKAGRLRKFALDTGTRLSRVAIAAVAAYAHRVTGAEDLVLGLPVTARTTRALREQPGMVSNVLPLRLSVRPETTPALLVAQVAEKVSALLEHSRYRGEDLARELGASGGVHELVGLSVNFMAVDGELAFGDASATVHNLELGPISDIAIAVYDAGEGRGLRFDFDADAASSSDEELAEHRRRFAAVLDALVERPEPPLAAIDLLSAEERARVLEFGTAVANSPEVSWPEAFDRVVARRPDAEAVVCEDVRLTYAEVDTAANRLARLLRNRGVGDEDVVAVAMPRSAELVVALLAVMKAGAAYLPLDLDHPEDRVAYMLSHAGAGIVVSTKDDSARLPSSVDTVLLDDPAIAAELSVLDASTVDVSGIALSQAAYVIYTSGSTGKPKGVVLSHDGIGSLISTATERIGIGEDSRVVQFASTGFDVTVWDLVMSLCVGGTLIVVPSHRRVAGAELTGYIAANVATHMILPPSLVAALPSDCELPKGAVLIVGTETVPPELIARWAEDQKVVAAYGLTEATVNSTLWAAEPGWTGPIPIGGPDPNTRCYVLDTALRPVPAGVEGELYVGGRGLARGYAGRPGLSAERFVADPFAGGGERMYRTGDRVRWRADGNLDFLGRTDHQVKIRGFRIEPGEIESALARYPGVERIAVVPREVKPGDRRLVAYVVPAAGGSTSLSKELRTHAESALPHYLVPSAFVELDRLPIMPNGKLDRTSLPLPDFGAAATGRAPRTERERILCDVVARVLGLDSAGADDDFFSLGGDSILSIRLVLGAAEHGLAITPRQVFRHRTPEALAACAGSVAIESTVDERPLLELTDAERASLAEYADVLPVTPLQEGFFFHAEFEGGPAADIYTVQEVLDLEGPVDADTLRRSAQALLDRHASLRSGFRQLGGGRVVQLVTRHAELPWREVAADEAAEAFDADRARRFDFARPPLVRATFARIGEDRVKLALTFHHIIADGWSVVVLLRELLAGYAGANAPLPERDTRADHLRRLAARDHEVSRETWRAALSGVDEPTRLVDGRPGAERRPSRVHLNLGEQATAGLSAMARGHGLTLGTVLHGAWGLLLGGLTGRDDVLFGSTVSGRDTGAPGLESAVGLYINTVPVRSRWSGSDTVAAVLRRLQDERAALLDHQHLGLGELRRIAGAGQEELFDTLVVVENFPRDDERADPSATVRLANVEVTDAVHFPVAVIVTPGEDLGFSLKFDAARIDAVAAGQLAERFARLLETLTGNPGLPVAALDLLSPAERGRLAELNATSHPVPERTLAEAIADQVAKTPSATAVVFKDTELSYADLDARAEELARRLRSLGTGPDQVVAVAVPRSAELMVALLGVLKAGAAYLPIDLDYPADRLEYMLADSGARLVVSEPGTASRIPAVTGLTQVSVTGEPAVDDVPGVAAGPDDAAYLIYTSGSTGRPKGVVVTHRAIVNRLAWTQHEYRLTASDRVLQKTPSSFDVSVWEFFWALCEGAAVVLAEPDGHRDPAYLARVIREREITTLHFVPSMLAAFLGSDEATGGLGSLRQVFSSGEALTGEVAARWRSLTGVPLHNLYGPTEAAVDVTFFDAGGSEGATVPIGRPVWNTRAHVLDGCLRPLPDGVAGELYLAGVQLARGYHGRPGLTAERFVADPFGEPGQRLYRTGDLVRRRADGELEYLGRTDRQVKIRGNRIELGEIEAVLAAQPDVTAATVVAKDGTLIGYVAGGADPERLRAAVSEALPAPMIPVSFVVLAEFPLTPSGKLDVRALPAPVIGQSGTTPENDRERALARIFADVLGLDTVGAHGDFFLLGGDSISSIAVSSRARRAGFELSPKDVFALRTPAALAASATPAEPVADADGVGALSLLPEILRLRELGDAVQPESVLLTLPAGADVETLAAALQLVLDHHDGLRLELSKVASVLWSLETRPQGTVQAAELLRRGTGSVEAEHRDAVGRLADNLLQAVWFEEPGRLLLVAHPALLDARSRTTLAADLAIAWQAVTGGHPPVFTPVRTSLRTIARRITERAQDPGLLGEIEHWAETLAPGFAEISGDVAERRITLSIEDTRTLIGPLPSAVHGDVTDVLLTALKAAVDDDLLVDLHGPVDAADTVGALTSVRPVRITAAGEPLAMLKAVKETVRETPGGYGALRYLNPQTGPLLAGLAKPRIALRYDGRVPAGSGEWQVAGYAAVPPPGDHVLRIGVACEDTDNGPRLTATFDGPAGTLADRWAAALRDLAAADLDAPVGLTPSDLELVSLSQEEIVRVERFSPVPVADVWPLSPLQEGLFFHSSYNSDRVDIYTIQEAIDFDHRLDAGRVRSAVSALLRRIPSLGAGFTSEGLRGPVQFVAAAVEPPVSEVDLSALSEEEQRARLDALMAEDRATRFDLGAPPLFRLKLVRLGEGRDRVVLNRHLLLWDGWSAWLFIEQLFALYDLGGDDRTLSAAGSYADFLRWLDRQDIETATSAWRDALSGLAEPTVIGPEGRDLVPATPVNLDTVLSGDLGRGLREQARRHGLTVNSVLNAAWGLVLSTMTGRHDVVFGTAVAGRPAAVPEIENTIGLFLNTVPTRVRLDAGESVLDLVRRLQSERMDLTPYEFMSLGVLQREAGHRVLFDTLFVLRNADGEERRDGLRHRHGITGLLNIDATHYPLTLVVTPGEEIRVTLSYRDDVIDSDEAASVLGRFTSLVEQIVEDPAKPVAALATVSTEDRAALEAGWAEAEHPVIEDTIADLLAVQAERTPDAIALVCVDSPSAGKSTSGGGGEQLTYAELDARINRMARLLLAKGAAPEQVIALGLPRSVDMVVALFAVLRTGAAYLPLELDYPADRLAVMLADARPLCLVSTKDVSATLPGGTPRVLVDDHEDSAFGDGPVSDAERPLFARGRADRLEHPAYVIYTSGSTGEPKGVVTPYRGLTNMQLNHQGAIFAPAIASAGGRRLRIAHTVSFAFDMSWEELLWLVEGHEVHVCDEELRRDARALVAYCDEHEVDVVNVTPTYAHLLIEEGLLEGHRPALVLLGGEAVSEWVWNRLRDTDGTYGYNLYGPTEYTINTLGGGTTDSDTPTVGKPIWNTRAYIVDAWLRPVSDGVAGELYIAGEGLARGYLGRPGLTAERFVADPFVTGGDTASRSDSMRGGGRATGGRMYRTGDLVRRRTDGNLDFLGRTDDQVKIRGYRVELGEIETALSRYPEVAQAAVIARPDPSAPGSQRLIGYVVPAELSGDARAEAEADQVGEWRQIYSDEYTEIPTALFTEDFAGWDSSYDGDPIPIEHMREWRQATVDRIAELKPERVLEIGVGTGLLMGRIAPLAREYWGTDLAAPVIAKLNRELDRDPELAAKLNLRAQPAHVFDGLPAGRFDTIVINSVIQYFPSVDYLTDVVTRAIGLLAPGGALFVGDVRNLRLARAFQTAIQLTRADAASDVAQVRRAIERGAALEKELLIDPDYFTALARRLPGVAAQVRIKRARLHNELSRYRYDAVLVKAPAATLSVAQAPRLSWEEVGSLAALEEQLTGVETLRLSRIPDARQAPEVEATRALGSGAPLIDVLELCRGTDGIEPEDVHELGDRLGFRVHCTWSSDGAFDAVFVHKGQTNALVTDVHVPVSVGTNLAEYATSPTAARGGGELAQRLRERLKTELPDYMVPAAFVTLGALPLTDNGKLNVRALPEADQAVRLTESRPAETAAEETLCALFAEVLGLDEVGVEDNFFDLGGHSLLATRLISRARTELGAELAIRDLFEAPTVAELAARAGGGEPARPAVVRAERPGRVPLSSAQRSLWLVDRMEPNAVAYNFPLTFRLRGGLDFEALRAALGDVLGRHEVLRTVFAEHDGEPCQRVLDAPEIPFAVEDCDEAGLAARVAELSRTPFDLAREIPVRLRVLRLGADDQVVSLVLHHSATDEWSDRPFLGDLTSAYRARLDGESPVWTDLPVQYVDFALWQRDFLDQRGAGQVAFWTESLRGAPEELTLPLDRPRPLRPTGRGGKVKSRLSEELSAAVRELAAKAGASPFMVLQAAVAALLHRTGAGDDIPLGAPIAGRTDAALDDLVGFFVNTLVLRTDLSGEPTFAALLDRVREADLAAFSHGDLPFERVVEELNPPRVPGRNPLFQVMVGYHRQSGVRDVLGLPAEWFEMDTGMAKFDLHFTMVDAGDTATLMLEYAEDLADAATAERLLARLASLLEQVTAEPSRPVATLDVLVGGELARMTKWNDTSREVPATTLPELFEAQVVRTPDAPAVMFGGATVSYVELNARVNRLAWWLVEQGVGAESVVAVSLPRSLDLVVALYAVHKAGGAYLPVDRDYPADRIAFMFEDAAPAVVLDELPISDGYPDENLGRVVDPSSPAYVIYTSGSTGRPKGVVVPHEGIVNRLLWMQDEYGLTADDRVLQKTPSSFDVSVWEFFWPLITGATLVVAKPEGHKDPAYLAELIRTAGITTVHFVPSMLAVFLETANCTGLRRVICSGEALPSELAARVDVPLYNLYGPTEASVDVTAWPAGAETTPSVPIGRPVWNTRTYVLDARLNPVPPGVPGELYLAGAQLARGYLARPGLTAGRFVANPFAVGERMYRTGDLARWSADGVLEFLGRVDDQVKIRGFRVELGEVEAALTASGSVSRAVVVAREDRLVAYVVGSGTGLRDAVAAKLPEHMVPSAFVVLDEIPLTPNGKLDRKALTALKYASPEFATSEGREPRNAREEALGALFADVLGVDRVGIDDDFFTLGGHSLLVMRLVSRISASLDATVSVRDVFDAPTVAALAERLTGPSALPLLSAGTRPAVLPLSPAQQRLWFLYQLGGITPTYNIPLAWRLYGELDADALRAAIGDVVKRHETLRTVLVEEDGAVSQRILTDARPEVVFTEAGDLPAESARGFALDEELPIRATVFAVSEREHVLLLVLHHVATDEWSRGPLMADLATAYGARLAGNAPQWTSLPVQYADYALWQRELLESTAAGHLKFWREELAGLPDELALASDRPRPAESSHRGGLVTFPIGTALTGRLREVARRYDVSMFMLAQAAVAVLLHRLGAGDDIPLGAPSSGRTDERLEPLVGFFVNSLVLRTDLSGDPAFGDLLSRVRAADLAAFEHQDLPFERLVDAVNPERSLARHPLFQVMVVYLPEPGEGLRLPGLRAEQEDFAQGVAKFDLEFGFLENPDGISGAIEYSADLFDHASAEGFARRLVAVLEQAATDPTLPVGAFEVIEEDERALLEHWNDTAHEVPAVTLPELFEAQVARTPDAPAVVFEDVTVSYVELNARANRLARWLVERGVGAESVVAVSLPRSIELMVALYAVHKAGAAYLPLDTDYPADRLTFMLEDAGPAVVLDTLPDVDGYSGENLGRTVDPASPAYVIYTSGSTGRPKGVVVPHEGIVNRLLWMQGEYGLTAEDRVLQKTPSSFDVSVWEFFWPLITGATLVVAEPDGHRDPRYLQALIRGQGITTLHFVPSMLETFLAEDPQWHGVRRVLCSGEALPPELAARVGVPLHNLYGPTEASVDVTSWEVVDDTVPIGRPVWNTRTYVLDARLNPVPPGVAGELYLTGAQLARGYLGRPGLTAERFVANPFAEGERMYRTGDLARWRTDGALEYLGRIDDQVKLRGFRIELGEIESVLSARVVLREGRLVAYLTGGADIEETRRLAESALPKYMVPSAFVVLDELPLTPNGKLDREALPAPDFAGAVSGDAPRTPREELLASLVAGVLGLEKVGIHDDFFRLGGDSIVAMQLVGRVRSAGLLLSPRDVFRHRTVAALAEVGSVRLDAPAAASGKPLVDLDPAERAEILDVAPDTAEVWPLTPLQAGLLFHATMDGDGPDVYTVQVSFDLDGPLDPARLRDAAQALVDRHAVLRTGYRYLTSGRPVALVARSVTVPWRFVDSADAVEAEMAHDRRRFDPASAPLLRFLLLALPEGRYRLVFTHQHVLLDGWSAPQLFAELSQLYAGGDLAPARQYRDHLGWLGDQDHEAAAAAWRQALDGLAEPTHVVPHDPQRVPALPERRSLELPEQATTALAELARSRGLTLNTLVQTAWSVVLGRLTGRWDVVFGATVAGRPPELAGVERILGLFINTLPVRIAFDPAEKLGALLLRVQDEQSGLIAHQHLGLADIQREAGLGELFDTLMVFESYPGAEDDETGAGLRGEIVRHDDSTHYPLTWAVEPGARLKLTAEYRADLFDAGLPERLLPAMERVLAAMVSDVDVPVGRVDILTEADLHRVVREWNGPALDVAPSTVAGLFEAQARRSPGATAVVSGEVALTFTELNERANRLGRALVAHGVGPEDFVALALPRSADVLLAILAVHKAGAAYLPLDPDHPAERLAAMLADARPKLILTEPELLESLPRNEIETLVLCALVTEDRLAHDLTDRDRVRPLSPDHPAYVIYTSGSTGTPKGVVVPHRGVVNLFHSHRATLHRPAVEATGKPHLRVGHAWSFSFDASWQPQLWLLDGHAVHIVDEETRRDPELLAAMIERDGFDFIEVTPSFFAQMADAGLLDGDRCPLAVIGVGGEAVPESLWRRLATLDGTEAFNLYGPTESTVDALVARIGDSGKPLVGRPVANTRAYVLDAALRPAPPGVTGELYLAGSGLARGYLGRAALTSERFVADPFGPAGARMYRTGDLARWTADGRLDFGGRADDQAKIRGFRVEPGEVEAVLERHGEVTQAVVLVREDRPRVKQLVAYVVSTVDLAELRRFAAETLPEYMVPAAFVALDALPVLSNGKLDRKALPAPDYAELAGGRAPETAREETLCALFAEVLGVPELGADDDFFALGGDSIVAMRLVSRARAAGLKITPHEVFARRTVAALAEVAEDLEADDSVPLTPIMHALRELGGPIAGYHQAALLRTPSGMTGDRLATVLGAVVARHDMLRARLDRSRDGWALRVSESVDVRIERVDVEDGDLSAVIERHAEPTRDRLDPDAGVMLSATWFDAGPSAPGRVLLMIHHLAVDGVSWRILVPDLASAWEAVALGRAPELSSVDTSFRRWSEALSTQKREGELDRWKSVLGGGDPLPLDRPLDPARDVLGTVRKVSLTLPAERAAPLLSHVPSAFGATVNDVLLAGLALAVARWRRDGGRAILVDVEGHGREEDLAGGADLSRTVGWFTSVVPVCLDLGDLDLADAFAGGAAAGVALERVRAHLDGLPDAGIGHGVLRYLDPRTGPELAEFAKPQIEFNYLGRIGVPEATDWSYAAEAEAAEIGADDEMPVSHALTLNALTEDRPGGPELGAHWSWPEAVLTEESVRVLAEDWFAALDALRRRADTVDTQKENKA</sequence>
<comment type="similarity">
    <text evidence="2">Belongs to the ATP-dependent AMP-binding enzyme family.</text>
</comment>
<dbReference type="GO" id="GO:0017000">
    <property type="term" value="P:antibiotic biosynthetic process"/>
    <property type="evidence" value="ECO:0007669"/>
    <property type="project" value="UniProtKB-KW"/>
</dbReference>